<dbReference type="Proteomes" id="UP001144673">
    <property type="component" value="Chromosome 1"/>
</dbReference>
<dbReference type="PANTHER" id="PTHR42077">
    <property type="entry name" value="YALI0F30239P"/>
    <property type="match status" value="1"/>
</dbReference>
<sequence length="253" mass="27464">MLSPAPVSAVAACYPFYLTKVEIGKNDHQAPDAAVYMLQKHAASDAAVAAPCSYGCYKPHLTSSIRSTLLTYTCISGSQLSIPLSALHKHEIPSVSANWWASPLSGQLLSSHYNSTFGIFFSDVAVLASASLFLCPPFAVFLDRRKHRIPPPSRIPTSHTMGKFSVFLQILPLIVALSVVGGIGFVLYHVYLSVTKMGETASQKMGKKNVVLTKDGMRVGVKNVKNEKYVDKTQSYVVKAWNLGQAQDGKKTN</sequence>
<gene>
    <name evidence="2" type="ORF">LMH87_005821</name>
</gene>
<dbReference type="KEGG" id="amus:LMH87_005821"/>
<dbReference type="RefSeq" id="XP_056059051.1">
    <property type="nucleotide sequence ID" value="XM_056203610.1"/>
</dbReference>
<keyword evidence="1" id="KW-1133">Transmembrane helix</keyword>
<keyword evidence="3" id="KW-1185">Reference proteome</keyword>
<comment type="caution">
    <text evidence="2">The sequence shown here is derived from an EMBL/GenBank/DDBJ whole genome shotgun (WGS) entry which is preliminary data.</text>
</comment>
<keyword evidence="1" id="KW-0812">Transmembrane</keyword>
<dbReference type="PANTHER" id="PTHR42077:SF1">
    <property type="entry name" value="YALI0F30239P"/>
    <property type="match status" value="1"/>
</dbReference>
<evidence type="ECO:0000313" key="3">
    <source>
        <dbReference type="Proteomes" id="UP001144673"/>
    </source>
</evidence>
<dbReference type="AlphaFoldDB" id="A0A9W8QP31"/>
<evidence type="ECO:0000256" key="1">
    <source>
        <dbReference type="SAM" id="Phobius"/>
    </source>
</evidence>
<reference evidence="2" key="1">
    <citation type="journal article" date="2023" name="Access Microbiol">
        <title>De-novo genome assembly for Akanthomyces muscarius, a biocontrol agent of insect agricultural pests.</title>
        <authorList>
            <person name="Erdos Z."/>
            <person name="Studholme D.J."/>
            <person name="Raymond B."/>
            <person name="Sharma M."/>
        </authorList>
    </citation>
    <scope>NUCLEOTIDE SEQUENCE</scope>
    <source>
        <strain evidence="2">Ve6</strain>
    </source>
</reference>
<dbReference type="GeneID" id="80892980"/>
<feature type="transmembrane region" description="Helical" evidence="1">
    <location>
        <begin position="164"/>
        <end position="191"/>
    </location>
</feature>
<accession>A0A9W8QP31</accession>
<evidence type="ECO:0000313" key="2">
    <source>
        <dbReference type="EMBL" id="KAJ4164136.1"/>
    </source>
</evidence>
<name>A0A9W8QP31_AKAMU</name>
<organism evidence="2 3">
    <name type="scientific">Akanthomyces muscarius</name>
    <name type="common">Entomopathogenic fungus</name>
    <name type="synonym">Lecanicillium muscarium</name>
    <dbReference type="NCBI Taxonomy" id="2231603"/>
    <lineage>
        <taxon>Eukaryota</taxon>
        <taxon>Fungi</taxon>
        <taxon>Dikarya</taxon>
        <taxon>Ascomycota</taxon>
        <taxon>Pezizomycotina</taxon>
        <taxon>Sordariomycetes</taxon>
        <taxon>Hypocreomycetidae</taxon>
        <taxon>Hypocreales</taxon>
        <taxon>Cordycipitaceae</taxon>
        <taxon>Akanthomyces</taxon>
    </lineage>
</organism>
<dbReference type="EMBL" id="JAJHUN010000001">
    <property type="protein sequence ID" value="KAJ4164136.1"/>
    <property type="molecule type" value="Genomic_DNA"/>
</dbReference>
<protein>
    <submittedName>
        <fullName evidence="2">Uncharacterized protein</fullName>
    </submittedName>
</protein>
<keyword evidence="1" id="KW-0472">Membrane</keyword>
<proteinExistence type="predicted"/>